<keyword evidence="3" id="KW-1185">Reference proteome</keyword>
<gene>
    <name evidence="2" type="ORF">TrCOL_g5688</name>
</gene>
<evidence type="ECO:0000313" key="3">
    <source>
        <dbReference type="Proteomes" id="UP001165065"/>
    </source>
</evidence>
<evidence type="ECO:0000256" key="1">
    <source>
        <dbReference type="SAM" id="MobiDB-lite"/>
    </source>
</evidence>
<dbReference type="AlphaFoldDB" id="A0A9W7GNV7"/>
<accession>A0A9W7GNV7</accession>
<feature type="region of interest" description="Disordered" evidence="1">
    <location>
        <begin position="1"/>
        <end position="107"/>
    </location>
</feature>
<comment type="caution">
    <text evidence="2">The sequence shown here is derived from an EMBL/GenBank/DDBJ whole genome shotgun (WGS) entry which is preliminary data.</text>
</comment>
<protein>
    <submittedName>
        <fullName evidence="2">Uncharacterized protein</fullName>
    </submittedName>
</protein>
<evidence type="ECO:0000313" key="2">
    <source>
        <dbReference type="EMBL" id="GMI48725.1"/>
    </source>
</evidence>
<sequence length="754" mass="82357">MASACPHCGEKMSRGEQQCRTCNNQSDEPKNINEALHWKPDAGVKGKRKRKQKPMGNEESFQRQISIRNFLPTRGSPSAAVTDSTSSSTTTTATNSATTTTATTRATTTTTTTAISMPLEEVPYAALNINIPPGGQDPVSNIDQQLQVSETFMQPGGHLALEEAVGLTNSLGSDASAFDSNSLATSSTTANQVTMANVLNRVSPRSTDSALLLRSLFSLRTAVSQTAATQLSGASDAMPPNSTLANALRETAHAQFNQISNTLMTDNYVHTLYQESTSGHLFLTSWPLSSDRNMTTTPSPVANPELPVTFCYQLENGEVCVTGAFSTAIAADLTGDPNANIFDLNPISVDTATAPTNNNSGAYTAPPFNTRVMAEMSATLLRTTFDQSNASPHSVIMVQSAPAIRALLAAAPPLGVTVHRTDSERLLNTFGLLMEQIDFGGAGNFGIYLLQRETRFVLVVGVPSASLATGGPVSFSQNGVIMTTFNLMQMTLALTGQPLLNDESSTYINVTRPSSSDRAMMDVLERCDPDASYSTPYQRGGRAGGQANMETHGMRMRLGGLAGGHSRVGMYIQQPRGQWLRFANLRDAYTYLGVPQRTFVDRLRRMHATNGHSMTFPTSYNFPNVTWQWRDGNGVEPEEWDWGDVFHGPLMRDGTFAGGPRRGRREVYIRRPGGQWLRFAKQRDAQTYLRVPRRTLQDRLRRMRATNGTSLTFPTSSRYPNVIWEWRDGNGVEPEEWVWGNESEEEDEHGEGGD</sequence>
<reference evidence="3" key="1">
    <citation type="journal article" date="2023" name="Commun. Biol.">
        <title>Genome analysis of Parmales, the sister group of diatoms, reveals the evolutionary specialization of diatoms from phago-mixotrophs to photoautotrophs.</title>
        <authorList>
            <person name="Ban H."/>
            <person name="Sato S."/>
            <person name="Yoshikawa S."/>
            <person name="Yamada K."/>
            <person name="Nakamura Y."/>
            <person name="Ichinomiya M."/>
            <person name="Sato N."/>
            <person name="Blanc-Mathieu R."/>
            <person name="Endo H."/>
            <person name="Kuwata A."/>
            <person name="Ogata H."/>
        </authorList>
    </citation>
    <scope>NUCLEOTIDE SEQUENCE [LARGE SCALE GENOMIC DNA]</scope>
</reference>
<dbReference type="Proteomes" id="UP001165065">
    <property type="component" value="Unassembled WGS sequence"/>
</dbReference>
<proteinExistence type="predicted"/>
<organism evidence="2 3">
    <name type="scientific">Triparma columacea</name>
    <dbReference type="NCBI Taxonomy" id="722753"/>
    <lineage>
        <taxon>Eukaryota</taxon>
        <taxon>Sar</taxon>
        <taxon>Stramenopiles</taxon>
        <taxon>Ochrophyta</taxon>
        <taxon>Bolidophyceae</taxon>
        <taxon>Parmales</taxon>
        <taxon>Triparmaceae</taxon>
        <taxon>Triparma</taxon>
    </lineage>
</organism>
<dbReference type="EMBL" id="BRYA01000419">
    <property type="protein sequence ID" value="GMI48725.1"/>
    <property type="molecule type" value="Genomic_DNA"/>
</dbReference>
<feature type="compositionally biased region" description="Polar residues" evidence="1">
    <location>
        <begin position="15"/>
        <end position="26"/>
    </location>
</feature>
<feature type="compositionally biased region" description="Basic and acidic residues" evidence="1">
    <location>
        <begin position="27"/>
        <end position="44"/>
    </location>
</feature>
<feature type="compositionally biased region" description="Low complexity" evidence="1">
    <location>
        <begin position="76"/>
        <end position="107"/>
    </location>
</feature>
<name>A0A9W7GNV7_9STRA</name>